<dbReference type="EMBL" id="LN614827">
    <property type="protein sequence ID" value="CEG58288.1"/>
    <property type="molecule type" value="Genomic_DNA"/>
</dbReference>
<evidence type="ECO:0000313" key="2">
    <source>
        <dbReference type="Proteomes" id="UP000032430"/>
    </source>
</evidence>
<dbReference type="AlphaFoldDB" id="A0A098G744"/>
<dbReference type="KEGG" id="lfa:LFA_2934"/>
<keyword evidence="2" id="KW-1185">Reference proteome</keyword>
<accession>A0A098G744</accession>
<evidence type="ECO:0000313" key="1">
    <source>
        <dbReference type="EMBL" id="CEG58288.1"/>
    </source>
</evidence>
<organism evidence="1 2">
    <name type="scientific">Legionella fallonii LLAP-10</name>
    <dbReference type="NCBI Taxonomy" id="1212491"/>
    <lineage>
        <taxon>Bacteria</taxon>
        <taxon>Pseudomonadati</taxon>
        <taxon>Pseudomonadota</taxon>
        <taxon>Gammaproteobacteria</taxon>
        <taxon>Legionellales</taxon>
        <taxon>Legionellaceae</taxon>
        <taxon>Legionella</taxon>
    </lineage>
</organism>
<gene>
    <name evidence="1" type="ORF">LFA_2934</name>
</gene>
<dbReference type="Proteomes" id="UP000032430">
    <property type="component" value="Chromosome I"/>
</dbReference>
<sequence length="89" mass="10284">MKNGFMSIQGFNFIEVIATDNPLYVTERKTQFTEKTKFAEASKVALLHNNDIGSRHRRQALINQSRHKNEECVSLHLTISLIYLPCKTF</sequence>
<protein>
    <submittedName>
        <fullName evidence="1">Uncharacterized protein</fullName>
    </submittedName>
</protein>
<dbReference type="STRING" id="1212491.LFA_2934"/>
<dbReference type="HOGENOM" id="CLU_2450936_0_0_6"/>
<proteinExistence type="predicted"/>
<reference evidence="2" key="1">
    <citation type="submission" date="2014-09" db="EMBL/GenBank/DDBJ databases">
        <authorList>
            <person name="Gomez-Valero L."/>
        </authorList>
    </citation>
    <scope>NUCLEOTIDE SEQUENCE [LARGE SCALE GENOMIC DNA]</scope>
    <source>
        <strain evidence="2">ATCC700992</strain>
    </source>
</reference>
<name>A0A098G744_9GAMM</name>